<reference evidence="8 9" key="1">
    <citation type="journal article" date="2012" name="G3 (Bethesda)">
        <title>Pichia sorbitophila, an interspecies yeast hybrid reveals early steps of genome resolution following polyploidization.</title>
        <authorList>
            <person name="Leh Louis V."/>
            <person name="Despons L."/>
            <person name="Friedrich A."/>
            <person name="Martin T."/>
            <person name="Durrens P."/>
            <person name="Casaregola S."/>
            <person name="Neuveglise C."/>
            <person name="Fairhead C."/>
            <person name="Marck C."/>
            <person name="Cruz J.A."/>
            <person name="Straub M.L."/>
            <person name="Kugler V."/>
            <person name="Sacerdot C."/>
            <person name="Uzunov Z."/>
            <person name="Thierry A."/>
            <person name="Weiss S."/>
            <person name="Bleykasten C."/>
            <person name="De Montigny J."/>
            <person name="Jacques N."/>
            <person name="Jung P."/>
            <person name="Lemaire M."/>
            <person name="Mallet S."/>
            <person name="Morel G."/>
            <person name="Richard G.F."/>
            <person name="Sarkar A."/>
            <person name="Savel G."/>
            <person name="Schacherer J."/>
            <person name="Seret M.L."/>
            <person name="Talla E."/>
            <person name="Samson G."/>
            <person name="Jubin C."/>
            <person name="Poulain J."/>
            <person name="Vacherie B."/>
            <person name="Barbe V."/>
            <person name="Pelletier E."/>
            <person name="Sherman D.J."/>
            <person name="Westhof E."/>
            <person name="Weissenbach J."/>
            <person name="Baret P.V."/>
            <person name="Wincker P."/>
            <person name="Gaillardin C."/>
            <person name="Dujon B."/>
            <person name="Souciet J.L."/>
        </authorList>
    </citation>
    <scope>NUCLEOTIDE SEQUENCE [LARGE SCALE GENOMIC DNA]</scope>
    <source>
        <strain evidence="9">ATCC MYA-4447 / BCRC 22081 / CBS 7064 / NBRC 10061 / NRRL Y-12695</strain>
    </source>
</reference>
<evidence type="ECO:0000256" key="7">
    <source>
        <dbReference type="PROSITE-ProRule" id="PRU00221"/>
    </source>
</evidence>
<dbReference type="InterPro" id="IPR001680">
    <property type="entry name" value="WD40_rpt"/>
</dbReference>
<keyword evidence="3" id="KW-0156">Chromatin regulator</keyword>
<dbReference type="PANTHER" id="PTHR19854:SF1">
    <property type="entry name" value="GUANINE NUCLEOTIDE-BINDING PROTEIN SUBUNIT BETA-LIKE PROTEIN 1"/>
    <property type="match status" value="1"/>
</dbReference>
<organism evidence="8 9">
    <name type="scientific">Pichia sorbitophila (strain ATCC MYA-4447 / BCRC 22081 / CBS 7064 / NBRC 10061 / NRRL Y-12695)</name>
    <name type="common">Hybrid yeast</name>
    <dbReference type="NCBI Taxonomy" id="559304"/>
    <lineage>
        <taxon>Eukaryota</taxon>
        <taxon>Fungi</taxon>
        <taxon>Dikarya</taxon>
        <taxon>Ascomycota</taxon>
        <taxon>Saccharomycotina</taxon>
        <taxon>Pichiomycetes</taxon>
        <taxon>Debaryomycetaceae</taxon>
        <taxon>Millerozyma</taxon>
    </lineage>
</organism>
<protein>
    <recommendedName>
        <fullName evidence="6">ASTRA-associated protein 1</fullName>
    </recommendedName>
</protein>
<dbReference type="SUPFAM" id="SSF50978">
    <property type="entry name" value="WD40 repeat-like"/>
    <property type="match status" value="1"/>
</dbReference>
<dbReference type="EMBL" id="FO082047">
    <property type="protein sequence ID" value="CCE85914.1"/>
    <property type="molecule type" value="Genomic_DNA"/>
</dbReference>
<keyword evidence="1 7" id="KW-0853">WD repeat</keyword>
<keyword evidence="9" id="KW-1185">Reference proteome</keyword>
<dbReference type="STRING" id="559304.G8Y2A3"/>
<sequence>MIPQEVCNFRGHVESITCVSEFEYNGNLTLVSSDSRGWIFWWDMKKRRPISVWRGHQASIISLFQASKNILISHSRDSDIKLWNISVYKNCNPAIPERDSTDGSNQVAEDDFHTKTNPAPEFKVIPVNALSYCNVAYSNGCLITPATTNSNNFDIYQLFANDDRLNEFTLDDLKLKRVSTSVDPVKLYERHSGRKALEENLDEGLQDMSKRGGFGIIMRIMWISSDTFYLGFESGHVLGLSIQFNEMYHEKITEVTTGSSKLVLNKEPKISVVYYSNESVPNPILSMAHSPDKSSVLCGSTSKYMYIHPTTKDETRGQREIFENLHHSGIQSISVKSGLIVVGFWSGYVKGYSLDFKQQFKYSSKLPQIECLESNESQAKESARSSMLKLTHCHIVNLDGLKINTQLMRPRLSRNDIRKKNLLVLGYSDGTIKILELFDK</sequence>
<dbReference type="FunCoup" id="G8Y2A3">
    <property type="interactions" value="98"/>
</dbReference>
<evidence type="ECO:0000313" key="9">
    <source>
        <dbReference type="Proteomes" id="UP000005222"/>
    </source>
</evidence>
<evidence type="ECO:0000256" key="5">
    <source>
        <dbReference type="ARBA" id="ARBA00037931"/>
    </source>
</evidence>
<dbReference type="InParanoid" id="G8Y2A3"/>
<name>G8Y2A3_PICSO</name>
<proteinExistence type="inferred from homology"/>
<dbReference type="Pfam" id="PF00400">
    <property type="entry name" value="WD40"/>
    <property type="match status" value="2"/>
</dbReference>
<evidence type="ECO:0000256" key="2">
    <source>
        <dbReference type="ARBA" id="ARBA00022737"/>
    </source>
</evidence>
<keyword evidence="2" id="KW-0677">Repeat</keyword>
<dbReference type="HOGENOM" id="CLU_045414_0_0_1"/>
<accession>G8Y2A3</accession>
<dbReference type="SMART" id="SM00320">
    <property type="entry name" value="WD40"/>
    <property type="match status" value="3"/>
</dbReference>
<dbReference type="InterPro" id="IPR015943">
    <property type="entry name" value="WD40/YVTN_repeat-like_dom_sf"/>
</dbReference>
<gene>
    <name evidence="8" type="primary">Piso0_005554</name>
    <name evidence="8" type="ORF">GNLVRS01_PISO0M17216g</name>
</gene>
<dbReference type="GO" id="GO:0006325">
    <property type="term" value="P:chromatin organization"/>
    <property type="evidence" value="ECO:0007669"/>
    <property type="project" value="UniProtKB-KW"/>
</dbReference>
<dbReference type="OrthoDB" id="7668193at2759"/>
<evidence type="ECO:0000256" key="4">
    <source>
        <dbReference type="ARBA" id="ARBA00037338"/>
    </source>
</evidence>
<dbReference type="eggNOG" id="KOG0322">
    <property type="taxonomic scope" value="Eukaryota"/>
</dbReference>
<dbReference type="PANTHER" id="PTHR19854">
    <property type="entry name" value="TRANSDUCIN BETA-LIKE 3"/>
    <property type="match status" value="1"/>
</dbReference>
<comment type="function">
    <text evidence="4">Component of the ASTRA complex involved in chromatin remodeling.</text>
</comment>
<evidence type="ECO:0000256" key="3">
    <source>
        <dbReference type="ARBA" id="ARBA00022853"/>
    </source>
</evidence>
<dbReference type="PROSITE" id="PS50082">
    <property type="entry name" value="WD_REPEATS_2"/>
    <property type="match status" value="1"/>
</dbReference>
<dbReference type="AlphaFoldDB" id="G8Y2A3"/>
<dbReference type="InterPro" id="IPR036322">
    <property type="entry name" value="WD40_repeat_dom_sf"/>
</dbReference>
<evidence type="ECO:0000313" key="8">
    <source>
        <dbReference type="EMBL" id="CCE85914.1"/>
    </source>
</evidence>
<evidence type="ECO:0000256" key="6">
    <source>
        <dbReference type="ARBA" id="ARBA00040563"/>
    </source>
</evidence>
<dbReference type="Proteomes" id="UP000005222">
    <property type="component" value="Chromosome M"/>
</dbReference>
<comment type="similarity">
    <text evidence="5">Belongs to the WD repeat ASA1 family.</text>
</comment>
<feature type="repeat" description="WD" evidence="7">
    <location>
        <begin position="53"/>
        <end position="86"/>
    </location>
</feature>
<evidence type="ECO:0000256" key="1">
    <source>
        <dbReference type="ARBA" id="ARBA00022574"/>
    </source>
</evidence>
<dbReference type="OMA" id="WHNSENG"/>
<dbReference type="Gene3D" id="2.130.10.10">
    <property type="entry name" value="YVTN repeat-like/Quinoprotein amine dehydrogenase"/>
    <property type="match status" value="2"/>
</dbReference>